<reference evidence="17 18" key="1">
    <citation type="submission" date="2019-06" db="EMBL/GenBank/DDBJ databases">
        <title>Draft genome sequence of the filamentous fungus Phialemoniopsis curvata isolated from diesel fuel.</title>
        <authorList>
            <person name="Varaljay V.A."/>
            <person name="Lyon W.J."/>
            <person name="Crouch A.L."/>
            <person name="Drake C.E."/>
            <person name="Hollomon J.M."/>
            <person name="Nadeau L.J."/>
            <person name="Nunn H.S."/>
            <person name="Stevenson B.S."/>
            <person name="Bojanowski C.L."/>
            <person name="Crookes-Goodson W.J."/>
        </authorList>
    </citation>
    <scope>NUCLEOTIDE SEQUENCE [LARGE SCALE GENOMIC DNA]</scope>
    <source>
        <strain evidence="17 18">D216</strain>
    </source>
</reference>
<dbReference type="EC" id="3.2.1.14" evidence="4"/>
<organism evidence="17 18">
    <name type="scientific">Thyridium curvatum</name>
    <dbReference type="NCBI Taxonomy" id="1093900"/>
    <lineage>
        <taxon>Eukaryota</taxon>
        <taxon>Fungi</taxon>
        <taxon>Dikarya</taxon>
        <taxon>Ascomycota</taxon>
        <taxon>Pezizomycotina</taxon>
        <taxon>Sordariomycetes</taxon>
        <taxon>Sordariomycetidae</taxon>
        <taxon>Thyridiales</taxon>
        <taxon>Thyridiaceae</taxon>
        <taxon>Thyridium</taxon>
    </lineage>
</organism>
<comment type="caution">
    <text evidence="17">The sequence shown here is derived from an EMBL/GenBank/DDBJ whole genome shotgun (WGS) entry which is preliminary data.</text>
</comment>
<dbReference type="SUPFAM" id="SSF51445">
    <property type="entry name" value="(Trans)glycosidases"/>
    <property type="match status" value="1"/>
</dbReference>
<dbReference type="FunFam" id="3.10.50.10:FF:000003">
    <property type="entry name" value="Class V chitinase CHIT5b"/>
    <property type="match status" value="1"/>
</dbReference>
<feature type="compositionally biased region" description="Basic and acidic residues" evidence="14">
    <location>
        <begin position="1214"/>
        <end position="1230"/>
    </location>
</feature>
<dbReference type="OrthoDB" id="73875at2759"/>
<comment type="catalytic activity">
    <reaction evidence="1">
        <text>Random endo-hydrolysis of N-acetyl-beta-D-glucosaminide (1-&gt;4)-beta-linkages in chitin and chitodextrins.</text>
        <dbReference type="EC" id="3.2.1.14"/>
    </reaction>
</comment>
<evidence type="ECO:0000256" key="14">
    <source>
        <dbReference type="SAM" id="MobiDB-lite"/>
    </source>
</evidence>
<keyword evidence="9" id="KW-0325">Glycoprotein</keyword>
<evidence type="ECO:0000256" key="8">
    <source>
        <dbReference type="ARBA" id="ARBA00023024"/>
    </source>
</evidence>
<evidence type="ECO:0000256" key="7">
    <source>
        <dbReference type="ARBA" id="ARBA00022801"/>
    </source>
</evidence>
<comment type="similarity">
    <text evidence="3">Belongs to the glycosyl hydrolase 18 family. Chitinase class V subfamily.</text>
</comment>
<dbReference type="GO" id="GO:0008843">
    <property type="term" value="F:endochitinase activity"/>
    <property type="evidence" value="ECO:0007669"/>
    <property type="project" value="UniProtKB-EC"/>
</dbReference>
<evidence type="ECO:0000313" key="17">
    <source>
        <dbReference type="EMBL" id="TPX16957.1"/>
    </source>
</evidence>
<feature type="chain" id="PRO_5021457376" description="chitinase" evidence="15">
    <location>
        <begin position="20"/>
        <end position="1344"/>
    </location>
</feature>
<dbReference type="InterPro" id="IPR001223">
    <property type="entry name" value="Glyco_hydro18_cat"/>
</dbReference>
<dbReference type="EMBL" id="SKBQ01000015">
    <property type="protein sequence ID" value="TPX16957.1"/>
    <property type="molecule type" value="Genomic_DNA"/>
</dbReference>
<sequence length="1344" mass="149477">MARLKAILIRFLTLGPVFTSILASASLPSNSKHLVDTTPVNRHLQLSPRQTAEIRCDPDTPCSNGDCCNGETGFVQQDLISPGALICANSEFSVDVDQNTVTSLSSLQLYQDNVTNAHGLQSQGDVRDLVIGYYESWTLAEDGCRVMPLSNIPVDSLTHLNVAFGYIKPNSFVVHPMKPADDKIFSDLSNLKTKAPGLQIWVSLGGWTFSDNGTETQPVFADLSSTSAKRAKFIDELIKFMRNWGFDGVDIDWEYPGAPDRGGNEWVDTENYVRLLADLRSRFDAEPEGWGISFAAPTSYWYLRWFDIESMMPYVNWVNLMSYDLHGKVLLILLSVSEGCIGADRSGCLGSWDDKDSYIGNYVNSHTNLTEIQDALELLWRNNVQAGQVNLGIGFYGRSFQLEDPKCNKPGCKQKGPANAGRCTGQAGVLSYDEINTVVDVFHLNTVHDQEAAVKYLTWANDQWIAYDDSETLQEKVAFANKQGLGGLMIWAVDLDDRKHTALDALLQPDGLGKFAKRNGVNYELGDWTRQGAQCRLGSCSTKPTCDTGFVKHGHDLECPKKGERRNICCDIAHNPDPKTCAWRDGVNAFDFLGLGPGIFCGGAACGDGEILMVENDRFWVDNPDHPDQGDARCLIGGKAVYCCKGVGDKKLEMCSPLKDSCAYKVDVPFLGDPKFPDTSTMCGDGKYFLAYAQGPCEIWNNEYQPICCPNETPKDACYVPGPHGKHEEWCESVKSCGTGEIQSGDILYYPNAHGCAGFHMDVALITTRPLCCRADKLDVKTKDLPVKLEYDSSRVSFLKQVLDSDKVNRYLFPKLGPESDEEKFNLQVDTGDGADGDANDNAFGFVIMSGPKKDLISLDKRDGSHWELLGCEKHEKRQTVTAICTETGPDSNCGDIFLGQVAETVVEMPPQCGAGRYAVAVSMEASHNQTLPPYIIRKLRRRGESAPLKYDFTFDYDFSPIHKRDKSDVLLRIDYSSEPGYWANIVDKPGEHKRSLNELHSIVKRDHGGSWPDFLHHSFRKEKRETPEHEWDQLHKRWFSSDLGRWLDEMREVDVEYEAVRHRIYENYQWNLFDESIQCVNYRARMHAWIDLDIDVEVTATISLIGDLADPKTWEQVGALFRTKGGVVTKLYVEANAELFFTTGPIELFGAQNFGLTFSVPGIVTIGPNFRIIGQINGNAALHLDASVKFDVVNWDYTQRYPIKNKGTQVKDATLEDKKADPPKVGAKDSDDDNAGPVFHADVTANGAITVSVIPKVEFGIVFNYEAVPDTVITMALDNRATLYGDAGIGLQQAAYLCYGIEGRSTLYAAVDAPSIFGYSLSNRWDIFDKPFDLIKRTCPIGQ</sequence>
<dbReference type="RefSeq" id="XP_030998668.1">
    <property type="nucleotide sequence ID" value="XM_031137828.1"/>
</dbReference>
<evidence type="ECO:0000256" key="3">
    <source>
        <dbReference type="ARBA" id="ARBA00008682"/>
    </source>
</evidence>
<dbReference type="InterPro" id="IPR001579">
    <property type="entry name" value="Glyco_hydro_18_chit_AS"/>
</dbReference>
<evidence type="ECO:0000256" key="15">
    <source>
        <dbReference type="SAM" id="SignalP"/>
    </source>
</evidence>
<dbReference type="GO" id="GO:0000272">
    <property type="term" value="P:polysaccharide catabolic process"/>
    <property type="evidence" value="ECO:0007669"/>
    <property type="project" value="UniProtKB-KW"/>
</dbReference>
<dbReference type="Pfam" id="PF00704">
    <property type="entry name" value="Glyco_hydro_18"/>
    <property type="match status" value="1"/>
</dbReference>
<dbReference type="Gene3D" id="3.10.50.10">
    <property type="match status" value="1"/>
</dbReference>
<dbReference type="InterPro" id="IPR011583">
    <property type="entry name" value="Chitinase_II/V-like_cat"/>
</dbReference>
<evidence type="ECO:0000256" key="4">
    <source>
        <dbReference type="ARBA" id="ARBA00012729"/>
    </source>
</evidence>
<feature type="signal peptide" evidence="15">
    <location>
        <begin position="1"/>
        <end position="19"/>
    </location>
</feature>
<dbReference type="Proteomes" id="UP000319257">
    <property type="component" value="Unassembled WGS sequence"/>
</dbReference>
<gene>
    <name evidence="17" type="ORF">E0L32_003519</name>
</gene>
<dbReference type="STRING" id="1093900.A0A507BAQ6"/>
<evidence type="ECO:0000256" key="1">
    <source>
        <dbReference type="ARBA" id="ARBA00000822"/>
    </source>
</evidence>
<keyword evidence="5" id="KW-0964">Secreted</keyword>
<dbReference type="GO" id="GO:0005576">
    <property type="term" value="C:extracellular region"/>
    <property type="evidence" value="ECO:0007669"/>
    <property type="project" value="UniProtKB-SubCell"/>
</dbReference>
<dbReference type="SMART" id="SM00636">
    <property type="entry name" value="Glyco_18"/>
    <property type="match status" value="1"/>
</dbReference>
<keyword evidence="10" id="KW-0119">Carbohydrate metabolism</keyword>
<dbReference type="GeneID" id="41970966"/>
<dbReference type="InterPro" id="IPR050314">
    <property type="entry name" value="Glycosyl_Hydrlase_18"/>
</dbReference>
<dbReference type="InParanoid" id="A0A507BAQ6"/>
<keyword evidence="8" id="KW-0146">Chitin degradation</keyword>
<evidence type="ECO:0000256" key="6">
    <source>
        <dbReference type="ARBA" id="ARBA00022729"/>
    </source>
</evidence>
<dbReference type="SUPFAM" id="SSF54556">
    <property type="entry name" value="Chitinase insertion domain"/>
    <property type="match status" value="1"/>
</dbReference>
<dbReference type="GO" id="GO:0006032">
    <property type="term" value="P:chitin catabolic process"/>
    <property type="evidence" value="ECO:0007669"/>
    <property type="project" value="UniProtKB-KW"/>
</dbReference>
<dbReference type="PROSITE" id="PS51910">
    <property type="entry name" value="GH18_2"/>
    <property type="match status" value="1"/>
</dbReference>
<keyword evidence="7 13" id="KW-0378">Hydrolase</keyword>
<keyword evidence="11 13" id="KW-0326">Glycosidase</keyword>
<keyword evidence="6 15" id="KW-0732">Signal</keyword>
<evidence type="ECO:0000256" key="9">
    <source>
        <dbReference type="ARBA" id="ARBA00023180"/>
    </source>
</evidence>
<evidence type="ECO:0000256" key="2">
    <source>
        <dbReference type="ARBA" id="ARBA00004613"/>
    </source>
</evidence>
<feature type="domain" description="GH18" evidence="16">
    <location>
        <begin position="128"/>
        <end position="513"/>
    </location>
</feature>
<protein>
    <recommendedName>
        <fullName evidence="4">chitinase</fullName>
        <ecNumber evidence="4">3.2.1.14</ecNumber>
    </recommendedName>
</protein>
<dbReference type="PANTHER" id="PTHR11177">
    <property type="entry name" value="CHITINASE"/>
    <property type="match status" value="1"/>
</dbReference>
<keyword evidence="12" id="KW-0624">Polysaccharide degradation</keyword>
<evidence type="ECO:0000256" key="5">
    <source>
        <dbReference type="ARBA" id="ARBA00022525"/>
    </source>
</evidence>
<comment type="subcellular location">
    <subcellularLocation>
        <location evidence="2">Secreted</location>
    </subcellularLocation>
</comment>
<proteinExistence type="inferred from homology"/>
<evidence type="ECO:0000256" key="10">
    <source>
        <dbReference type="ARBA" id="ARBA00023277"/>
    </source>
</evidence>
<dbReference type="Gene3D" id="3.20.20.80">
    <property type="entry name" value="Glycosidases"/>
    <property type="match status" value="1"/>
</dbReference>
<name>A0A507BAQ6_9PEZI</name>
<dbReference type="PROSITE" id="PS01095">
    <property type="entry name" value="GH18_1"/>
    <property type="match status" value="1"/>
</dbReference>
<evidence type="ECO:0000313" key="18">
    <source>
        <dbReference type="Proteomes" id="UP000319257"/>
    </source>
</evidence>
<evidence type="ECO:0000256" key="13">
    <source>
        <dbReference type="RuleBase" id="RU000489"/>
    </source>
</evidence>
<evidence type="ECO:0000259" key="16">
    <source>
        <dbReference type="PROSITE" id="PS51910"/>
    </source>
</evidence>
<dbReference type="InterPro" id="IPR029070">
    <property type="entry name" value="Chitinase_insertion_sf"/>
</dbReference>
<dbReference type="PANTHER" id="PTHR11177:SF397">
    <property type="entry name" value="CHITINASE"/>
    <property type="match status" value="1"/>
</dbReference>
<feature type="region of interest" description="Disordered" evidence="14">
    <location>
        <begin position="1213"/>
        <end position="1234"/>
    </location>
</feature>
<dbReference type="InterPro" id="IPR017853">
    <property type="entry name" value="GH"/>
</dbReference>
<evidence type="ECO:0000256" key="12">
    <source>
        <dbReference type="ARBA" id="ARBA00023326"/>
    </source>
</evidence>
<accession>A0A507BAQ6</accession>
<keyword evidence="18" id="KW-1185">Reference proteome</keyword>
<dbReference type="GO" id="GO:0008061">
    <property type="term" value="F:chitin binding"/>
    <property type="evidence" value="ECO:0007669"/>
    <property type="project" value="InterPro"/>
</dbReference>
<evidence type="ECO:0000256" key="11">
    <source>
        <dbReference type="ARBA" id="ARBA00023295"/>
    </source>
</evidence>